<comment type="caution">
    <text evidence="1">The sequence shown here is derived from an EMBL/GenBank/DDBJ whole genome shotgun (WGS) entry which is preliminary data.</text>
</comment>
<accession>A0AAW2CA11</accession>
<name>A0AAW2CA11_9ROSI</name>
<protein>
    <submittedName>
        <fullName evidence="1">Uncharacterized protein</fullName>
    </submittedName>
</protein>
<dbReference type="EMBL" id="JAZDWU010000008">
    <property type="protein sequence ID" value="KAK9995146.1"/>
    <property type="molecule type" value="Genomic_DNA"/>
</dbReference>
<dbReference type="AlphaFoldDB" id="A0AAW2CA11"/>
<reference evidence="1 2" key="1">
    <citation type="submission" date="2024-01" db="EMBL/GenBank/DDBJ databases">
        <title>A telomere-to-telomere, gap-free genome of sweet tea (Lithocarpus litseifolius).</title>
        <authorList>
            <person name="Zhou J."/>
        </authorList>
    </citation>
    <scope>NUCLEOTIDE SEQUENCE [LARGE SCALE GENOMIC DNA]</scope>
    <source>
        <strain evidence="1">Zhou-2022a</strain>
        <tissue evidence="1">Leaf</tissue>
    </source>
</reference>
<sequence>MWLAIICGVNVTFIIFNSCKRKRLGNSFARKLSQAVPMEVVHSSLNLLPKVQHILKVPDTILHTLWNCEKIRQVWRNEFHRLHNSGQPLTSVVELVDFIQVFRCACTYANVFVGVFCVWVCQAHHIFEESPLWRFSDLQIQDG</sequence>
<gene>
    <name evidence="1" type="ORF">SO802_024849</name>
</gene>
<organism evidence="1 2">
    <name type="scientific">Lithocarpus litseifolius</name>
    <dbReference type="NCBI Taxonomy" id="425828"/>
    <lineage>
        <taxon>Eukaryota</taxon>
        <taxon>Viridiplantae</taxon>
        <taxon>Streptophyta</taxon>
        <taxon>Embryophyta</taxon>
        <taxon>Tracheophyta</taxon>
        <taxon>Spermatophyta</taxon>
        <taxon>Magnoliopsida</taxon>
        <taxon>eudicotyledons</taxon>
        <taxon>Gunneridae</taxon>
        <taxon>Pentapetalae</taxon>
        <taxon>rosids</taxon>
        <taxon>fabids</taxon>
        <taxon>Fagales</taxon>
        <taxon>Fagaceae</taxon>
        <taxon>Lithocarpus</taxon>
    </lineage>
</organism>
<evidence type="ECO:0000313" key="1">
    <source>
        <dbReference type="EMBL" id="KAK9995146.1"/>
    </source>
</evidence>
<keyword evidence="2" id="KW-1185">Reference proteome</keyword>
<evidence type="ECO:0000313" key="2">
    <source>
        <dbReference type="Proteomes" id="UP001459277"/>
    </source>
</evidence>
<proteinExistence type="predicted"/>
<dbReference type="Proteomes" id="UP001459277">
    <property type="component" value="Unassembled WGS sequence"/>
</dbReference>